<feature type="domain" description="Glutamine amidotransferase type-2" evidence="5">
    <location>
        <begin position="2"/>
        <end position="307"/>
    </location>
</feature>
<dbReference type="PANTHER" id="PTHR10937">
    <property type="entry name" value="GLUCOSAMINE--FRUCTOSE-6-PHOSPHATE AMINOTRANSFERASE, ISOMERIZING"/>
    <property type="match status" value="1"/>
</dbReference>
<dbReference type="PROSITE" id="PS51278">
    <property type="entry name" value="GATASE_TYPE_2"/>
    <property type="match status" value="1"/>
</dbReference>
<dbReference type="EMBL" id="CP053586">
    <property type="protein sequence ID" value="WNZ24086.1"/>
    <property type="molecule type" value="Genomic_DNA"/>
</dbReference>
<accession>A0AA96WMF9</accession>
<dbReference type="Gene3D" id="3.60.20.10">
    <property type="entry name" value="Glutamine Phosphoribosylpyrophosphate, subunit 1, domain 1"/>
    <property type="match status" value="1"/>
</dbReference>
<comment type="catalytic activity">
    <reaction evidence="1">
        <text>D-fructose 6-phosphate + L-glutamine = D-glucosamine 6-phosphate + L-glutamate</text>
        <dbReference type="Rhea" id="RHEA:13237"/>
        <dbReference type="ChEBI" id="CHEBI:29985"/>
        <dbReference type="ChEBI" id="CHEBI:58359"/>
        <dbReference type="ChEBI" id="CHEBI:58725"/>
        <dbReference type="ChEBI" id="CHEBI:61527"/>
        <dbReference type="EC" id="2.6.1.16"/>
    </reaction>
</comment>
<dbReference type="Pfam" id="PF13522">
    <property type="entry name" value="GATase_6"/>
    <property type="match status" value="1"/>
</dbReference>
<sequence>MCGIAGLIYYNSALYDSLGSTLLSLIQPLETRGPDSCGVALYSGQVTAAQIKLLLHGNSPTPWPQVQQWLEQQLAAMNSPVNCQPIPEGLRLVVDLANGNFDPVQCKQALHNQFPMLHVVGMGQAMEIYKETGAIELLNRKYGLNHFSGTHGIGHTRMATESVVDTHHSHPFTSSYDLALVHNGQVSNYYKLRFQLERMGAVFETQNDSEAIAHYIHYQLLQGKSLEAGLYQLLDDIDGTYTFLVATRDKVALVRDKFAAKPAVVYETEDMVAIASEYRALLNLPNFDSNATIREPSAGEINIWTVLPTVKETAGRTLVNR</sequence>
<dbReference type="EC" id="2.6.1.16" evidence="2"/>
<evidence type="ECO:0000256" key="2">
    <source>
        <dbReference type="ARBA" id="ARBA00012916"/>
    </source>
</evidence>
<dbReference type="InterPro" id="IPR017932">
    <property type="entry name" value="GATase_2_dom"/>
</dbReference>
<gene>
    <name evidence="6" type="ORF">HJG54_15270</name>
</gene>
<dbReference type="AlphaFoldDB" id="A0AA96WMF9"/>
<dbReference type="RefSeq" id="WP_316429685.1">
    <property type="nucleotide sequence ID" value="NZ_CP053586.1"/>
</dbReference>
<reference evidence="6" key="1">
    <citation type="submission" date="2020-05" db="EMBL/GenBank/DDBJ databases">
        <authorList>
            <person name="Zhu T."/>
            <person name="Keshari N."/>
            <person name="Lu X."/>
        </authorList>
    </citation>
    <scope>NUCLEOTIDE SEQUENCE</scope>
    <source>
        <strain evidence="6">NK1-12</strain>
    </source>
</reference>
<evidence type="ECO:0000256" key="3">
    <source>
        <dbReference type="ARBA" id="ARBA00022679"/>
    </source>
</evidence>
<evidence type="ECO:0000256" key="4">
    <source>
        <dbReference type="ARBA" id="ARBA00022962"/>
    </source>
</evidence>
<organism evidence="6">
    <name type="scientific">Leptolyngbya sp. NK1-12</name>
    <dbReference type="NCBI Taxonomy" id="2547451"/>
    <lineage>
        <taxon>Bacteria</taxon>
        <taxon>Bacillati</taxon>
        <taxon>Cyanobacteriota</taxon>
        <taxon>Cyanophyceae</taxon>
        <taxon>Leptolyngbyales</taxon>
        <taxon>Leptolyngbyaceae</taxon>
        <taxon>Leptolyngbya group</taxon>
        <taxon>Leptolyngbya</taxon>
    </lineage>
</organism>
<dbReference type="GO" id="GO:0004360">
    <property type="term" value="F:glutamine-fructose-6-phosphate transaminase (isomerizing) activity"/>
    <property type="evidence" value="ECO:0007669"/>
    <property type="project" value="UniProtKB-EC"/>
</dbReference>
<evidence type="ECO:0000313" key="6">
    <source>
        <dbReference type="EMBL" id="WNZ24086.1"/>
    </source>
</evidence>
<protein>
    <recommendedName>
        <fullName evidence="2">glutamine--fructose-6-phosphate transaminase (isomerizing)</fullName>
        <ecNumber evidence="2">2.6.1.16</ecNumber>
    </recommendedName>
</protein>
<keyword evidence="3" id="KW-0808">Transferase</keyword>
<evidence type="ECO:0000256" key="1">
    <source>
        <dbReference type="ARBA" id="ARBA00001031"/>
    </source>
</evidence>
<proteinExistence type="predicted"/>
<dbReference type="InterPro" id="IPR029055">
    <property type="entry name" value="Ntn_hydrolases_N"/>
</dbReference>
<dbReference type="SUPFAM" id="SSF56235">
    <property type="entry name" value="N-terminal nucleophile aminohydrolases (Ntn hydrolases)"/>
    <property type="match status" value="1"/>
</dbReference>
<evidence type="ECO:0000259" key="5">
    <source>
        <dbReference type="PROSITE" id="PS51278"/>
    </source>
</evidence>
<keyword evidence="4" id="KW-0315">Glutamine amidotransferase</keyword>
<name>A0AA96WMF9_9CYAN</name>